<evidence type="ECO:0000313" key="8">
    <source>
        <dbReference type="Proteomes" id="UP001221142"/>
    </source>
</evidence>
<dbReference type="Gene3D" id="3.50.50.60">
    <property type="entry name" value="FAD/NAD(P)-binding domain"/>
    <property type="match status" value="2"/>
</dbReference>
<dbReference type="PANTHER" id="PTHR43098:SF2">
    <property type="entry name" value="FAD-BINDING MONOOXYGENASE AUSB-RELATED"/>
    <property type="match status" value="1"/>
</dbReference>
<dbReference type="PANTHER" id="PTHR43098">
    <property type="entry name" value="L-ORNITHINE N(5)-MONOOXYGENASE-RELATED"/>
    <property type="match status" value="1"/>
</dbReference>
<gene>
    <name evidence="7" type="ORF">FB45DRAFT_1029960</name>
</gene>
<evidence type="ECO:0000256" key="2">
    <source>
        <dbReference type="ARBA" id="ARBA00010139"/>
    </source>
</evidence>
<comment type="similarity">
    <text evidence="2">Belongs to the FAD-binding monooxygenase family.</text>
</comment>
<evidence type="ECO:0000256" key="4">
    <source>
        <dbReference type="ARBA" id="ARBA00022827"/>
    </source>
</evidence>
<proteinExistence type="inferred from homology"/>
<comment type="caution">
    <text evidence="7">The sequence shown here is derived from an EMBL/GenBank/DDBJ whole genome shotgun (WGS) entry which is preliminary data.</text>
</comment>
<evidence type="ECO:0000256" key="5">
    <source>
        <dbReference type="ARBA" id="ARBA00022857"/>
    </source>
</evidence>
<dbReference type="AlphaFoldDB" id="A0AAD7BMK8"/>
<dbReference type="GO" id="GO:0004497">
    <property type="term" value="F:monooxygenase activity"/>
    <property type="evidence" value="ECO:0007669"/>
    <property type="project" value="UniProtKB-KW"/>
</dbReference>
<keyword evidence="3" id="KW-0285">Flavoprotein</keyword>
<reference evidence="7" key="1">
    <citation type="submission" date="2023-03" db="EMBL/GenBank/DDBJ databases">
        <title>Massive genome expansion in bonnet fungi (Mycena s.s.) driven by repeated elements and novel gene families across ecological guilds.</title>
        <authorList>
            <consortium name="Lawrence Berkeley National Laboratory"/>
            <person name="Harder C.B."/>
            <person name="Miyauchi S."/>
            <person name="Viragh M."/>
            <person name="Kuo A."/>
            <person name="Thoen E."/>
            <person name="Andreopoulos B."/>
            <person name="Lu D."/>
            <person name="Skrede I."/>
            <person name="Drula E."/>
            <person name="Henrissat B."/>
            <person name="Morin E."/>
            <person name="Kohler A."/>
            <person name="Barry K."/>
            <person name="LaButti K."/>
            <person name="Morin E."/>
            <person name="Salamov A."/>
            <person name="Lipzen A."/>
            <person name="Mereny Z."/>
            <person name="Hegedus B."/>
            <person name="Baldrian P."/>
            <person name="Stursova M."/>
            <person name="Weitz H."/>
            <person name="Taylor A."/>
            <person name="Grigoriev I.V."/>
            <person name="Nagy L.G."/>
            <person name="Martin F."/>
            <person name="Kauserud H."/>
        </authorList>
    </citation>
    <scope>NUCLEOTIDE SEQUENCE</scope>
    <source>
        <strain evidence="7">9284</strain>
    </source>
</reference>
<keyword evidence="6" id="KW-0560">Oxidoreductase</keyword>
<dbReference type="Proteomes" id="UP001221142">
    <property type="component" value="Unassembled WGS sequence"/>
</dbReference>
<organism evidence="7 8">
    <name type="scientific">Roridomyces roridus</name>
    <dbReference type="NCBI Taxonomy" id="1738132"/>
    <lineage>
        <taxon>Eukaryota</taxon>
        <taxon>Fungi</taxon>
        <taxon>Dikarya</taxon>
        <taxon>Basidiomycota</taxon>
        <taxon>Agaricomycotina</taxon>
        <taxon>Agaricomycetes</taxon>
        <taxon>Agaricomycetidae</taxon>
        <taxon>Agaricales</taxon>
        <taxon>Marasmiineae</taxon>
        <taxon>Mycenaceae</taxon>
        <taxon>Roridomyces</taxon>
    </lineage>
</organism>
<name>A0AAD7BMK8_9AGAR</name>
<keyword evidence="8" id="KW-1185">Reference proteome</keyword>
<dbReference type="EMBL" id="JARKIF010000012">
    <property type="protein sequence ID" value="KAJ7625607.1"/>
    <property type="molecule type" value="Genomic_DNA"/>
</dbReference>
<dbReference type="InterPro" id="IPR050775">
    <property type="entry name" value="FAD-binding_Monooxygenases"/>
</dbReference>
<dbReference type="SUPFAM" id="SSF51905">
    <property type="entry name" value="FAD/NAD(P)-binding domain"/>
    <property type="match status" value="2"/>
</dbReference>
<keyword evidence="5" id="KW-0521">NADP</keyword>
<protein>
    <submittedName>
        <fullName evidence="7">Flavin-binding monooxygenase-like family protein</fullName>
    </submittedName>
</protein>
<evidence type="ECO:0000313" key="7">
    <source>
        <dbReference type="EMBL" id="KAJ7625607.1"/>
    </source>
</evidence>
<accession>A0AAD7BMK8</accession>
<evidence type="ECO:0000256" key="1">
    <source>
        <dbReference type="ARBA" id="ARBA00001974"/>
    </source>
</evidence>
<sequence>MATTDHRPAIPDATIQQKYAEERHKRLRPDGVAQFLNLATSDKFKYLREDPWVDHAALNAQTPPLKNGDEIKFLVQGAGYGGLMLAVNLIEAGFKAEDIRLVDEAGGFGGTWYWNRYPGLMCDTESYTYMPFLEETGYMPRFRYSYGSELREHADRIAEKWGLTDKTLFRTNCHHYMWDDAEKRWIVHGTENRGPAEGNREIQLKAQYVLVVPGFLGFPHIARLPGFDKFRGEHFHTARWNYDITGGNPTHWNMEKLKDKTVGIVGTGATAIQAIPQLGNWAKHLYVFQRTPSSVDERGQHPTDPNEWANKIASKKGWQYARSKNFLSQFTMDTPIDEDQVNDRWCSTRSYCGFIGAPGIVSPDKTSEHVAALHSMDLERAERVRQRTTDVVKDPATAAKLKAWYPAWCKRPTFHDDYLPTFNKPNVTLVDTNGKGLDALTEEGVMANGTEYPLDVLVLSTGYSLFVENDSGSPVSRAGMTVVGRDGLSMDDKWIRQGSKTLHGVATHGFPNFFFTGPTQVALAVNFTHVLSALASHVAQILVEAERRVDQTERITIEVTEEGEDAYTAEVVKRATSFAGVGGCTPGYYNKEGQASATGPQEQAKEAQGNIWGEGPLKFEEFLNTWRAEGRLEGIEIKGNVM</sequence>
<evidence type="ECO:0000256" key="3">
    <source>
        <dbReference type="ARBA" id="ARBA00022630"/>
    </source>
</evidence>
<keyword evidence="4" id="KW-0274">FAD</keyword>
<dbReference type="InterPro" id="IPR036188">
    <property type="entry name" value="FAD/NAD-bd_sf"/>
</dbReference>
<evidence type="ECO:0000256" key="6">
    <source>
        <dbReference type="ARBA" id="ARBA00023002"/>
    </source>
</evidence>
<keyword evidence="7" id="KW-0503">Monooxygenase</keyword>
<comment type="cofactor">
    <cofactor evidence="1">
        <name>FAD</name>
        <dbReference type="ChEBI" id="CHEBI:57692"/>
    </cofactor>
</comment>